<evidence type="ECO:0000256" key="13">
    <source>
        <dbReference type="RuleBase" id="RU367058"/>
    </source>
</evidence>
<dbReference type="EC" id="2.7.1.17" evidence="4 13"/>
<evidence type="ECO:0000256" key="9">
    <source>
        <dbReference type="ARBA" id="ARBA00022777"/>
    </source>
</evidence>
<keyword evidence="11 13" id="KW-0119">Carbohydrate metabolism</keyword>
<dbReference type="GO" id="GO:0042732">
    <property type="term" value="P:D-xylose metabolic process"/>
    <property type="evidence" value="ECO:0007669"/>
    <property type="project" value="UniProtKB-UniRule"/>
</dbReference>
<gene>
    <name evidence="16" type="ORF">DR999_PMT16563</name>
</gene>
<evidence type="ECO:0000259" key="14">
    <source>
        <dbReference type="Pfam" id="PF00370"/>
    </source>
</evidence>
<evidence type="ECO:0000256" key="10">
    <source>
        <dbReference type="ARBA" id="ARBA00022840"/>
    </source>
</evidence>
<evidence type="ECO:0000313" key="17">
    <source>
        <dbReference type="Proteomes" id="UP000297703"/>
    </source>
</evidence>
<evidence type="ECO:0000256" key="7">
    <source>
        <dbReference type="ARBA" id="ARBA00022679"/>
    </source>
</evidence>
<comment type="subunit">
    <text evidence="3">Monomer.</text>
</comment>
<reference evidence="16 17" key="1">
    <citation type="submission" date="2019-04" db="EMBL/GenBank/DDBJ databases">
        <title>Draft genome of the big-headed turtle Platysternon megacephalum.</title>
        <authorList>
            <person name="Gong S."/>
        </authorList>
    </citation>
    <scope>NUCLEOTIDE SEQUENCE [LARGE SCALE GENOMIC DNA]</scope>
    <source>
        <strain evidence="16">DO16091913</strain>
        <tissue evidence="16">Muscle</tissue>
    </source>
</reference>
<protein>
    <recommendedName>
        <fullName evidence="5 13">Xylulose kinase</fullName>
        <ecNumber evidence="4 13">2.7.1.17</ecNumber>
    </recommendedName>
</protein>
<evidence type="ECO:0000256" key="6">
    <source>
        <dbReference type="ARBA" id="ARBA00022629"/>
    </source>
</evidence>
<dbReference type="GO" id="GO:0005997">
    <property type="term" value="P:xylulose metabolic process"/>
    <property type="evidence" value="ECO:0007669"/>
    <property type="project" value="UniProtKB-UniRule"/>
</dbReference>
<dbReference type="InterPro" id="IPR043129">
    <property type="entry name" value="ATPase_NBD"/>
</dbReference>
<keyword evidence="7 13" id="KW-0808">Transferase</keyword>
<dbReference type="GO" id="GO:0004856">
    <property type="term" value="F:D-xylulokinase activity"/>
    <property type="evidence" value="ECO:0007669"/>
    <property type="project" value="UniProtKB-UniRule"/>
</dbReference>
<comment type="catalytic activity">
    <reaction evidence="12 13">
        <text>D-xylulose + ATP = D-xylulose 5-phosphate + ADP + H(+)</text>
        <dbReference type="Rhea" id="RHEA:10964"/>
        <dbReference type="ChEBI" id="CHEBI:15378"/>
        <dbReference type="ChEBI" id="CHEBI:17140"/>
        <dbReference type="ChEBI" id="CHEBI:30616"/>
        <dbReference type="ChEBI" id="CHEBI:57737"/>
        <dbReference type="ChEBI" id="CHEBI:456216"/>
        <dbReference type="EC" id="2.7.1.17"/>
    </reaction>
</comment>
<organism evidence="16 17">
    <name type="scientific">Platysternon megacephalum</name>
    <name type="common">big-headed turtle</name>
    <dbReference type="NCBI Taxonomy" id="55544"/>
    <lineage>
        <taxon>Eukaryota</taxon>
        <taxon>Metazoa</taxon>
        <taxon>Chordata</taxon>
        <taxon>Craniata</taxon>
        <taxon>Vertebrata</taxon>
        <taxon>Euteleostomi</taxon>
        <taxon>Archelosauria</taxon>
        <taxon>Testudinata</taxon>
        <taxon>Testudines</taxon>
        <taxon>Cryptodira</taxon>
        <taxon>Durocryptodira</taxon>
        <taxon>Testudinoidea</taxon>
        <taxon>Platysternidae</taxon>
        <taxon>Platysternon</taxon>
    </lineage>
</organism>
<comment type="caution">
    <text evidence="16">The sequence shown here is derived from an EMBL/GenBank/DDBJ whole genome shotgun (WGS) entry which is preliminary data.</text>
</comment>
<dbReference type="Proteomes" id="UP000297703">
    <property type="component" value="Unassembled WGS sequence"/>
</dbReference>
<sequence>MAASEAPCYLGWDFSTQQLKVIAIDEQLRVICEDNIHFDKDLPEFGTHCGVHVHSDKLTVTSPVLMWVKALDMILEKMKSSGFNFSHVRAFSGSGQQHGSVYWKEGASQILKNLSPDLPLHQLLKACFSVSDSPVWMDSSTTTQCLSLEKAVGGAQHLANITGSRACERFTGNQIAKIYSQNPEVYAQTERISVVSSFAASLFLSAYAPIDYCDGSGMNLLQIRDKIWSTACLNACAPGLEEKLGPVVLSSSVLGSVSPYYIQRYGFSPDCKVVAFTGDNPASLAGMKLEEGDIAISLGTSDTLFLWIKEPTPALEGHIFCNPVDSHAYMALLCFKNGSLIREKIRDVCASGSWDEFSKALKCTVVGNNGNLGFYFDVIEITPEAVGIHRFNRDNNKVPDFPKEVEIRALIEGQFMAKRIHAEKLGYKIMPRTRILATGGASYNKEILQVLSDVFSAPVYTIDTANSACLGCAYRAIHGLVAETSVSLVDLVKLAPEPRLVVTPTAGADQLYQPLLKRYAELEQTVLYSTNSSHLAKLQEKEKSNTSSRN</sequence>
<keyword evidence="9 13" id="KW-0418">Kinase</keyword>
<reference evidence="16 17" key="2">
    <citation type="submission" date="2019-04" db="EMBL/GenBank/DDBJ databases">
        <title>The genome sequence of big-headed turtle.</title>
        <authorList>
            <person name="Gong S."/>
        </authorList>
    </citation>
    <scope>NUCLEOTIDE SEQUENCE [LARGE SCALE GENOMIC DNA]</scope>
    <source>
        <strain evidence="16">DO16091913</strain>
        <tissue evidence="16">Muscle</tissue>
    </source>
</reference>
<dbReference type="CDD" id="cd07776">
    <property type="entry name" value="ASKHA_NBD_FGGY_SpXK-like"/>
    <property type="match status" value="1"/>
</dbReference>
<proteinExistence type="inferred from homology"/>
<dbReference type="PANTHER" id="PTHR10196:SF57">
    <property type="entry name" value="XYLULOSE KINASE"/>
    <property type="match status" value="1"/>
</dbReference>
<evidence type="ECO:0000256" key="4">
    <source>
        <dbReference type="ARBA" id="ARBA00012038"/>
    </source>
</evidence>
<dbReference type="EMBL" id="QXTE01000234">
    <property type="protein sequence ID" value="TFK01252.1"/>
    <property type="molecule type" value="Genomic_DNA"/>
</dbReference>
<feature type="domain" description="Carbohydrate kinase FGGY C-terminal" evidence="15">
    <location>
        <begin position="295"/>
        <end position="478"/>
    </location>
</feature>
<evidence type="ECO:0000256" key="12">
    <source>
        <dbReference type="ARBA" id="ARBA00048885"/>
    </source>
</evidence>
<dbReference type="Pfam" id="PF00370">
    <property type="entry name" value="FGGY_N"/>
    <property type="match status" value="1"/>
</dbReference>
<dbReference type="GO" id="GO:0005524">
    <property type="term" value="F:ATP binding"/>
    <property type="evidence" value="ECO:0007669"/>
    <property type="project" value="UniProtKB-KW"/>
</dbReference>
<dbReference type="InterPro" id="IPR042024">
    <property type="entry name" value="D-XK_euk"/>
</dbReference>
<keyword evidence="8 13" id="KW-0547">Nucleotide-binding</keyword>
<dbReference type="Gene3D" id="3.30.420.40">
    <property type="match status" value="2"/>
</dbReference>
<evidence type="ECO:0000256" key="5">
    <source>
        <dbReference type="ARBA" id="ARBA00019263"/>
    </source>
</evidence>
<comment type="function">
    <text evidence="1 13">Phosphorylates D-xylulose to produce D-xylulose 5-phosphate, a molecule that may play an important role in the regulation of glucose metabolism and lipogenesis.</text>
</comment>
<dbReference type="SUPFAM" id="SSF53067">
    <property type="entry name" value="Actin-like ATPase domain"/>
    <property type="match status" value="2"/>
</dbReference>
<dbReference type="PANTHER" id="PTHR10196">
    <property type="entry name" value="SUGAR KINASE"/>
    <property type="match status" value="1"/>
</dbReference>
<keyword evidence="6 13" id="KW-0859">Xylose metabolism</keyword>
<evidence type="ECO:0000259" key="15">
    <source>
        <dbReference type="Pfam" id="PF02782"/>
    </source>
</evidence>
<dbReference type="OrthoDB" id="1728974at2759"/>
<comment type="similarity">
    <text evidence="2 13">Belongs to the FGGY kinase family.</text>
</comment>
<dbReference type="FunFam" id="3.30.420.40:FF:000126">
    <property type="entry name" value="Xylulose kinase"/>
    <property type="match status" value="1"/>
</dbReference>
<evidence type="ECO:0000256" key="2">
    <source>
        <dbReference type="ARBA" id="ARBA00009156"/>
    </source>
</evidence>
<dbReference type="Pfam" id="PF02782">
    <property type="entry name" value="FGGY_C"/>
    <property type="match status" value="1"/>
</dbReference>
<keyword evidence="17" id="KW-1185">Reference proteome</keyword>
<evidence type="ECO:0000256" key="1">
    <source>
        <dbReference type="ARBA" id="ARBA00003260"/>
    </source>
</evidence>
<dbReference type="InterPro" id="IPR018484">
    <property type="entry name" value="FGGY_N"/>
</dbReference>
<accession>A0A4D9DYQ5</accession>
<evidence type="ECO:0000313" key="16">
    <source>
        <dbReference type="EMBL" id="TFK01252.1"/>
    </source>
</evidence>
<dbReference type="AlphaFoldDB" id="A0A4D9DYQ5"/>
<dbReference type="InterPro" id="IPR018485">
    <property type="entry name" value="FGGY_C"/>
</dbReference>
<evidence type="ECO:0000256" key="8">
    <source>
        <dbReference type="ARBA" id="ARBA00022741"/>
    </source>
</evidence>
<feature type="domain" description="Carbohydrate kinase FGGY N-terminal" evidence="14">
    <location>
        <begin position="135"/>
        <end position="286"/>
    </location>
</feature>
<evidence type="ECO:0000256" key="3">
    <source>
        <dbReference type="ARBA" id="ARBA00011245"/>
    </source>
</evidence>
<name>A0A4D9DYQ5_9SAUR</name>
<evidence type="ECO:0000256" key="11">
    <source>
        <dbReference type="ARBA" id="ARBA00023277"/>
    </source>
</evidence>
<dbReference type="GO" id="GO:0005829">
    <property type="term" value="C:cytosol"/>
    <property type="evidence" value="ECO:0007669"/>
    <property type="project" value="TreeGrafter"/>
</dbReference>
<keyword evidence="10 13" id="KW-0067">ATP-binding</keyword>
<dbReference type="STRING" id="55544.A0A4D9DYQ5"/>